<dbReference type="GO" id="GO:0005886">
    <property type="term" value="C:plasma membrane"/>
    <property type="evidence" value="ECO:0007669"/>
    <property type="project" value="TreeGrafter"/>
</dbReference>
<keyword evidence="2 5" id="KW-0812">Transmembrane</keyword>
<keyword evidence="4 5" id="KW-0472">Membrane</keyword>
<dbReference type="InterPro" id="IPR011701">
    <property type="entry name" value="MFS"/>
</dbReference>
<keyword evidence="3 5" id="KW-1133">Transmembrane helix</keyword>
<dbReference type="EMBL" id="VIFY01000030">
    <property type="protein sequence ID" value="TQB74532.1"/>
    <property type="molecule type" value="Genomic_DNA"/>
</dbReference>
<feature type="transmembrane region" description="Helical" evidence="5">
    <location>
        <begin position="469"/>
        <end position="489"/>
    </location>
</feature>
<feature type="transmembrane region" description="Helical" evidence="5">
    <location>
        <begin position="362"/>
        <end position="384"/>
    </location>
</feature>
<evidence type="ECO:0000256" key="2">
    <source>
        <dbReference type="ARBA" id="ARBA00022692"/>
    </source>
</evidence>
<name>A0A507R1L1_MONPU</name>
<evidence type="ECO:0000259" key="6">
    <source>
        <dbReference type="PROSITE" id="PS50850"/>
    </source>
</evidence>
<organism evidence="7 8">
    <name type="scientific">Monascus purpureus</name>
    <name type="common">Red mold</name>
    <name type="synonym">Monascus anka</name>
    <dbReference type="NCBI Taxonomy" id="5098"/>
    <lineage>
        <taxon>Eukaryota</taxon>
        <taxon>Fungi</taxon>
        <taxon>Dikarya</taxon>
        <taxon>Ascomycota</taxon>
        <taxon>Pezizomycotina</taxon>
        <taxon>Eurotiomycetes</taxon>
        <taxon>Eurotiomycetidae</taxon>
        <taxon>Eurotiales</taxon>
        <taxon>Aspergillaceae</taxon>
        <taxon>Monascus</taxon>
    </lineage>
</organism>
<evidence type="ECO:0000256" key="1">
    <source>
        <dbReference type="ARBA" id="ARBA00004141"/>
    </source>
</evidence>
<dbReference type="STRING" id="5098.A0A507R1L1"/>
<feature type="transmembrane region" description="Helical" evidence="5">
    <location>
        <begin position="133"/>
        <end position="152"/>
    </location>
</feature>
<keyword evidence="8" id="KW-1185">Reference proteome</keyword>
<protein>
    <recommendedName>
        <fullName evidence="6">Major facilitator superfamily (MFS) profile domain-containing protein</fullName>
    </recommendedName>
</protein>
<comment type="subcellular location">
    <subcellularLocation>
        <location evidence="1">Membrane</location>
        <topology evidence="1">Multi-pass membrane protein</topology>
    </subcellularLocation>
</comment>
<evidence type="ECO:0000256" key="4">
    <source>
        <dbReference type="ARBA" id="ARBA00023136"/>
    </source>
</evidence>
<reference evidence="7 8" key="1">
    <citation type="submission" date="2019-06" db="EMBL/GenBank/DDBJ databases">
        <title>Wine fermentation using esterase from Monascus purpureus.</title>
        <authorList>
            <person name="Geng C."/>
            <person name="Zhang Y."/>
        </authorList>
    </citation>
    <scope>NUCLEOTIDE SEQUENCE [LARGE SCALE GENOMIC DNA]</scope>
    <source>
        <strain evidence="7">HQ1</strain>
    </source>
</reference>
<feature type="transmembrane region" description="Helical" evidence="5">
    <location>
        <begin position="501"/>
        <end position="521"/>
    </location>
</feature>
<evidence type="ECO:0000313" key="8">
    <source>
        <dbReference type="Proteomes" id="UP000319663"/>
    </source>
</evidence>
<dbReference type="Pfam" id="PF07690">
    <property type="entry name" value="MFS_1"/>
    <property type="match status" value="1"/>
</dbReference>
<feature type="transmembrane region" description="Helical" evidence="5">
    <location>
        <begin position="106"/>
        <end position="126"/>
    </location>
</feature>
<dbReference type="GO" id="GO:0022857">
    <property type="term" value="F:transmembrane transporter activity"/>
    <property type="evidence" value="ECO:0007669"/>
    <property type="project" value="InterPro"/>
</dbReference>
<evidence type="ECO:0000256" key="3">
    <source>
        <dbReference type="ARBA" id="ARBA00022989"/>
    </source>
</evidence>
<dbReference type="InterPro" id="IPR036259">
    <property type="entry name" value="MFS_trans_sf"/>
</dbReference>
<dbReference type="AlphaFoldDB" id="A0A507R1L1"/>
<feature type="transmembrane region" description="Helical" evidence="5">
    <location>
        <begin position="405"/>
        <end position="426"/>
    </location>
</feature>
<feature type="domain" description="Major facilitator superfamily (MFS) profile" evidence="6">
    <location>
        <begin position="67"/>
        <end position="541"/>
    </location>
</feature>
<feature type="transmembrane region" description="Helical" evidence="5">
    <location>
        <begin position="192"/>
        <end position="211"/>
    </location>
</feature>
<dbReference type="PANTHER" id="PTHR23502:SF149">
    <property type="entry name" value="TRANSPORTER, PUTATIVE-RELATED"/>
    <property type="match status" value="1"/>
</dbReference>
<dbReference type="InterPro" id="IPR020846">
    <property type="entry name" value="MFS_dom"/>
</dbReference>
<feature type="transmembrane region" description="Helical" evidence="5">
    <location>
        <begin position="319"/>
        <end position="342"/>
    </location>
</feature>
<feature type="transmembrane region" description="Helical" evidence="5">
    <location>
        <begin position="65"/>
        <end position="86"/>
    </location>
</feature>
<comment type="caution">
    <text evidence="7">The sequence shown here is derived from an EMBL/GenBank/DDBJ whole genome shotgun (WGS) entry which is preliminary data.</text>
</comment>
<sequence length="541" mass="59642">MADPEHIVLSGTVTDLVEVELIPGTEVMKDTEVFHPVHGKHNIILIPAPSKDPADPLNWTKTWKFAAVMIVALYTCFQAVAVLSMAPLFPLLEKEWNLKNSNQLTMITGSSVLVLGYGNFVVIPFSNVFGRRATVLIFGVLFLACQIWQALAKSYGSFIGARSLVGLAASPSETIVVQVVADIFFLHERGAWVGFSMLAAFLGTFLGPVIAGAMAEHHGWRSFFWLSLGIFAFIMVLIVVLFPETKYRRKLNEASTMGTVVLEDTSKPSVQHVDTSEQSAVVAPTGGGRPSMRQYLPIQRSDNRWKAFLIRDFFSPFRIVVYPIILWAALCLTGPADLTLYYNLTESTILSASPYNMHPIDVGYTNFAFAIGSVVGVLTAGPFSDWMIKRATIRNNGIREAEMRLPALIPFGIALAVGMALTAAATQYRWPWPVLVVLGYGSAGLGITSVPTIGIAYAVDCYKPVSGELMVIATVMKNTSGFAMSYWVPSLGEAHGLMVPLMVWFTFTMLPLFLAIPLWIWGKRLRRWTKDACVHKYEELL</sequence>
<evidence type="ECO:0000256" key="5">
    <source>
        <dbReference type="SAM" id="Phobius"/>
    </source>
</evidence>
<evidence type="ECO:0000313" key="7">
    <source>
        <dbReference type="EMBL" id="TQB74532.1"/>
    </source>
</evidence>
<proteinExistence type="predicted"/>
<dbReference type="Proteomes" id="UP000319663">
    <property type="component" value="Unassembled WGS sequence"/>
</dbReference>
<feature type="transmembrane region" description="Helical" evidence="5">
    <location>
        <begin position="223"/>
        <end position="242"/>
    </location>
</feature>
<feature type="transmembrane region" description="Helical" evidence="5">
    <location>
        <begin position="432"/>
        <end position="457"/>
    </location>
</feature>
<dbReference type="PANTHER" id="PTHR23502">
    <property type="entry name" value="MAJOR FACILITATOR SUPERFAMILY"/>
    <property type="match status" value="1"/>
</dbReference>
<gene>
    <name evidence="7" type="ORF">MPDQ_004638</name>
</gene>
<dbReference type="Gene3D" id="1.20.1250.20">
    <property type="entry name" value="MFS general substrate transporter like domains"/>
    <property type="match status" value="1"/>
</dbReference>
<dbReference type="PROSITE" id="PS50850">
    <property type="entry name" value="MFS"/>
    <property type="match status" value="1"/>
</dbReference>
<dbReference type="SUPFAM" id="SSF103473">
    <property type="entry name" value="MFS general substrate transporter"/>
    <property type="match status" value="1"/>
</dbReference>
<feature type="transmembrane region" description="Helical" evidence="5">
    <location>
        <begin position="164"/>
        <end position="185"/>
    </location>
</feature>
<accession>A0A507R1L1</accession>